<keyword evidence="19" id="KW-0732">Signal</keyword>
<dbReference type="Pfam" id="PF00141">
    <property type="entry name" value="peroxidase"/>
    <property type="match status" value="1"/>
</dbReference>
<evidence type="ECO:0000256" key="3">
    <source>
        <dbReference type="ARBA" id="ARBA00006873"/>
    </source>
</evidence>
<dbReference type="PROSITE" id="PS00436">
    <property type="entry name" value="PEROXIDASE_2"/>
    <property type="match status" value="1"/>
</dbReference>
<sequence length="325" mass="33648">MGALLLSLSRAVLVLAVALGAAAQLSPTFYDGSCPNLQSIVRSGMAAAVQQEPRMGASILRLFFHDCFVQGCDASVLLDDSATITGEKNAGPNANSLRGYEVIDSIKSQVEAACPGTVSCADILALAARDGVNLVSIISLSGPTWAVQLGRRDTRTASQSAANSNLPSPSSSAATLVSAFASKGLDSRDLVALSGAHTIGSARCASFRSHVYNDSNINAGFAAKRKQICQPQSGGSDGNLAPLDALSPVKFDNGYFRNVVAQFGLLHSDQELFGAGGGVDSITAQYARNGAVFSRDFVTAMIKMGNISPLTGSNGEIRGNCRKPN</sequence>
<dbReference type="FunFam" id="1.10.520.10:FF:000001">
    <property type="entry name" value="Peroxidase"/>
    <property type="match status" value="1"/>
</dbReference>
<comment type="subcellular location">
    <subcellularLocation>
        <location evidence="2 19">Secreted</location>
    </subcellularLocation>
</comment>
<evidence type="ECO:0000256" key="18">
    <source>
        <dbReference type="PIRSR" id="PIRSR600823-5"/>
    </source>
</evidence>
<keyword evidence="5 19" id="KW-0575">Peroxidase</keyword>
<dbReference type="CDD" id="cd00693">
    <property type="entry name" value="secretory_peroxidase"/>
    <property type="match status" value="1"/>
</dbReference>
<evidence type="ECO:0000256" key="7">
    <source>
        <dbReference type="ARBA" id="ARBA00022723"/>
    </source>
</evidence>
<evidence type="ECO:0000256" key="1">
    <source>
        <dbReference type="ARBA" id="ARBA00000189"/>
    </source>
</evidence>
<dbReference type="PRINTS" id="PR00461">
    <property type="entry name" value="PLPEROXIDASE"/>
</dbReference>
<evidence type="ECO:0000256" key="16">
    <source>
        <dbReference type="PIRSR" id="PIRSR600823-3"/>
    </source>
</evidence>
<feature type="binding site" evidence="16">
    <location>
        <position position="71"/>
    </location>
    <ligand>
        <name>Ca(2+)</name>
        <dbReference type="ChEBI" id="CHEBI:29108"/>
        <label>1</label>
    </ligand>
</feature>
<feature type="binding site" description="axial binding residue" evidence="16">
    <location>
        <position position="197"/>
    </location>
    <ligand>
        <name>heme b</name>
        <dbReference type="ChEBI" id="CHEBI:60344"/>
    </ligand>
    <ligandPart>
        <name>Fe</name>
        <dbReference type="ChEBI" id="CHEBI:18248"/>
    </ligandPart>
</feature>
<comment type="cofactor">
    <cofactor evidence="16 19">
        <name>Ca(2+)</name>
        <dbReference type="ChEBI" id="CHEBI:29108"/>
    </cofactor>
    <text evidence="16 19">Binds 2 calcium ions per subunit.</text>
</comment>
<comment type="similarity">
    <text evidence="3">Belongs to the peroxidase family. Ascorbate peroxidase subfamily.</text>
</comment>
<name>A0A835ARD1_9POAL</name>
<evidence type="ECO:0000256" key="19">
    <source>
        <dbReference type="RuleBase" id="RU362060"/>
    </source>
</evidence>
<feature type="binding site" evidence="16">
    <location>
        <position position="69"/>
    </location>
    <ligand>
        <name>Ca(2+)</name>
        <dbReference type="ChEBI" id="CHEBI:29108"/>
        <label>1</label>
    </ligand>
</feature>
<feature type="binding site" evidence="16">
    <location>
        <position position="73"/>
    </location>
    <ligand>
        <name>Ca(2+)</name>
        <dbReference type="ChEBI" id="CHEBI:29108"/>
        <label>1</label>
    </ligand>
</feature>
<dbReference type="GO" id="GO:0020037">
    <property type="term" value="F:heme binding"/>
    <property type="evidence" value="ECO:0007669"/>
    <property type="project" value="UniProtKB-UniRule"/>
</dbReference>
<dbReference type="Gene3D" id="1.10.520.10">
    <property type="match status" value="1"/>
</dbReference>
<dbReference type="InterPro" id="IPR033905">
    <property type="entry name" value="Secretory_peroxidase"/>
</dbReference>
<comment type="cofactor">
    <cofactor evidence="16 19">
        <name>heme b</name>
        <dbReference type="ChEBI" id="CHEBI:60344"/>
    </cofactor>
    <text evidence="16 19">Binds 1 heme b (iron(II)-protoporphyrin IX) group per subunit.</text>
</comment>
<organism evidence="21 22">
    <name type="scientific">Digitaria exilis</name>
    <dbReference type="NCBI Taxonomy" id="1010633"/>
    <lineage>
        <taxon>Eukaryota</taxon>
        <taxon>Viridiplantae</taxon>
        <taxon>Streptophyta</taxon>
        <taxon>Embryophyta</taxon>
        <taxon>Tracheophyta</taxon>
        <taxon>Spermatophyta</taxon>
        <taxon>Magnoliopsida</taxon>
        <taxon>Liliopsida</taxon>
        <taxon>Poales</taxon>
        <taxon>Poaceae</taxon>
        <taxon>PACMAD clade</taxon>
        <taxon>Panicoideae</taxon>
        <taxon>Panicodae</taxon>
        <taxon>Paniceae</taxon>
        <taxon>Anthephorinae</taxon>
        <taxon>Digitaria</taxon>
    </lineage>
</organism>
<dbReference type="SUPFAM" id="SSF48113">
    <property type="entry name" value="Heme-dependent peroxidases"/>
    <property type="match status" value="1"/>
</dbReference>
<keyword evidence="4 19" id="KW-0964">Secreted</keyword>
<dbReference type="Gene3D" id="1.10.420.10">
    <property type="entry name" value="Peroxidase, domain 2"/>
    <property type="match status" value="1"/>
</dbReference>
<evidence type="ECO:0000256" key="6">
    <source>
        <dbReference type="ARBA" id="ARBA00022617"/>
    </source>
</evidence>
<dbReference type="EC" id="1.11.1.7" evidence="19"/>
<evidence type="ECO:0000256" key="12">
    <source>
        <dbReference type="ARBA" id="ARBA00023180"/>
    </source>
</evidence>
<dbReference type="AlphaFoldDB" id="A0A835ARD1"/>
<feature type="chain" id="PRO_5033100198" description="Peroxidase" evidence="19">
    <location>
        <begin position="17"/>
        <end position="325"/>
    </location>
</feature>
<feature type="binding site" evidence="16">
    <location>
        <position position="87"/>
    </location>
    <ligand>
        <name>Ca(2+)</name>
        <dbReference type="ChEBI" id="CHEBI:29108"/>
        <label>1</label>
    </ligand>
</feature>
<reference evidence="21" key="1">
    <citation type="submission" date="2020-07" db="EMBL/GenBank/DDBJ databases">
        <title>Genome sequence and genetic diversity analysis of an under-domesticated orphan crop, white fonio (Digitaria exilis).</title>
        <authorList>
            <person name="Bennetzen J.L."/>
            <person name="Chen S."/>
            <person name="Ma X."/>
            <person name="Wang X."/>
            <person name="Yssel A.E.J."/>
            <person name="Chaluvadi S.R."/>
            <person name="Johnson M."/>
            <person name="Gangashetty P."/>
            <person name="Hamidou F."/>
            <person name="Sanogo M.D."/>
            <person name="Zwaenepoel A."/>
            <person name="Wallace J."/>
            <person name="Van De Peer Y."/>
            <person name="Van Deynze A."/>
        </authorList>
    </citation>
    <scope>NUCLEOTIDE SEQUENCE</scope>
    <source>
        <tissue evidence="21">Leaves</tissue>
    </source>
</reference>
<dbReference type="InterPro" id="IPR019794">
    <property type="entry name" value="Peroxidases_AS"/>
</dbReference>
<dbReference type="InterPro" id="IPR019793">
    <property type="entry name" value="Peroxidases_heam-ligand_BS"/>
</dbReference>
<dbReference type="GO" id="GO:0140825">
    <property type="term" value="F:lactoperoxidase activity"/>
    <property type="evidence" value="ECO:0007669"/>
    <property type="project" value="UniProtKB-EC"/>
</dbReference>
<dbReference type="GO" id="GO:0005576">
    <property type="term" value="C:extracellular region"/>
    <property type="evidence" value="ECO:0007669"/>
    <property type="project" value="UniProtKB-SubCell"/>
</dbReference>
<keyword evidence="7 16" id="KW-0479">Metal-binding</keyword>
<keyword evidence="12" id="KW-0325">Glycoprotein</keyword>
<keyword evidence="9 19" id="KW-0560">Oxidoreductase</keyword>
<comment type="similarity">
    <text evidence="19">Belongs to the peroxidase family. Classical plant (class III) peroxidase subfamily.</text>
</comment>
<evidence type="ECO:0000256" key="5">
    <source>
        <dbReference type="ARBA" id="ARBA00022559"/>
    </source>
</evidence>
<evidence type="ECO:0000259" key="20">
    <source>
        <dbReference type="PROSITE" id="PS50873"/>
    </source>
</evidence>
<evidence type="ECO:0000313" key="21">
    <source>
        <dbReference type="EMBL" id="KAF8670538.1"/>
    </source>
</evidence>
<evidence type="ECO:0000256" key="13">
    <source>
        <dbReference type="ARBA" id="ARBA00023324"/>
    </source>
</evidence>
<feature type="disulfide bond" evidence="18">
    <location>
        <begin position="67"/>
        <end position="72"/>
    </location>
</feature>
<evidence type="ECO:0000256" key="2">
    <source>
        <dbReference type="ARBA" id="ARBA00004613"/>
    </source>
</evidence>
<evidence type="ECO:0000256" key="8">
    <source>
        <dbReference type="ARBA" id="ARBA00022837"/>
    </source>
</evidence>
<comment type="catalytic activity">
    <reaction evidence="1 19">
        <text>2 a phenolic donor + H2O2 = 2 a phenolic radical donor + 2 H2O</text>
        <dbReference type="Rhea" id="RHEA:56136"/>
        <dbReference type="ChEBI" id="CHEBI:15377"/>
        <dbReference type="ChEBI" id="CHEBI:16240"/>
        <dbReference type="ChEBI" id="CHEBI:139520"/>
        <dbReference type="ChEBI" id="CHEBI:139521"/>
        <dbReference type="EC" id="1.11.1.7"/>
    </reaction>
</comment>
<evidence type="ECO:0000256" key="17">
    <source>
        <dbReference type="PIRSR" id="PIRSR600823-4"/>
    </source>
</evidence>
<feature type="site" description="Transition state stabilizer" evidence="17">
    <location>
        <position position="61"/>
    </location>
</feature>
<feature type="disulfide bond" evidence="18">
    <location>
        <begin position="204"/>
        <end position="229"/>
    </location>
</feature>
<feature type="disulfide bond" evidence="18">
    <location>
        <begin position="34"/>
        <end position="114"/>
    </location>
</feature>
<evidence type="ECO:0000256" key="14">
    <source>
        <dbReference type="PIRSR" id="PIRSR600823-1"/>
    </source>
</evidence>
<accession>A0A835ARD1</accession>
<dbReference type="Proteomes" id="UP000636709">
    <property type="component" value="Unassembled WGS sequence"/>
</dbReference>
<proteinExistence type="inferred from homology"/>
<keyword evidence="8 16" id="KW-0106">Calcium</keyword>
<keyword evidence="11 18" id="KW-1015">Disulfide bond</keyword>
<dbReference type="EMBL" id="JACEFO010002254">
    <property type="protein sequence ID" value="KAF8670538.1"/>
    <property type="molecule type" value="Genomic_DNA"/>
</dbReference>
<keyword evidence="10 16" id="KW-0408">Iron</keyword>
<keyword evidence="6 19" id="KW-0349">Heme</keyword>
<dbReference type="InterPro" id="IPR000823">
    <property type="entry name" value="Peroxidase_pln"/>
</dbReference>
<feature type="signal peptide" evidence="19">
    <location>
        <begin position="1"/>
        <end position="16"/>
    </location>
</feature>
<evidence type="ECO:0000313" key="22">
    <source>
        <dbReference type="Proteomes" id="UP000636709"/>
    </source>
</evidence>
<dbReference type="PANTHER" id="PTHR31388:SF285">
    <property type="entry name" value="PEROXIDASE"/>
    <property type="match status" value="1"/>
</dbReference>
<dbReference type="GO" id="GO:0042744">
    <property type="term" value="P:hydrogen peroxide catabolic process"/>
    <property type="evidence" value="ECO:0007669"/>
    <property type="project" value="UniProtKB-KW"/>
</dbReference>
<feature type="disulfide bond" evidence="18">
    <location>
        <begin position="120"/>
        <end position="321"/>
    </location>
</feature>
<feature type="binding site" evidence="16">
    <location>
        <position position="244"/>
    </location>
    <ligand>
        <name>Ca(2+)</name>
        <dbReference type="ChEBI" id="CHEBI:29108"/>
        <label>2</label>
    </ligand>
</feature>
<keyword evidence="13 19" id="KW-0376">Hydrogen peroxide</keyword>
<dbReference type="PROSITE" id="PS00435">
    <property type="entry name" value="PEROXIDASE_1"/>
    <property type="match status" value="1"/>
</dbReference>
<dbReference type="GO" id="GO:0006979">
    <property type="term" value="P:response to oxidative stress"/>
    <property type="evidence" value="ECO:0007669"/>
    <property type="project" value="UniProtKB-UniRule"/>
</dbReference>
<dbReference type="PANTHER" id="PTHR31388">
    <property type="entry name" value="PEROXIDASE 72-RELATED"/>
    <property type="match status" value="1"/>
</dbReference>
<comment type="caution">
    <text evidence="21">The sequence shown here is derived from an EMBL/GenBank/DDBJ whole genome shotgun (WGS) entry which is preliminary data.</text>
</comment>
<evidence type="ECO:0000256" key="9">
    <source>
        <dbReference type="ARBA" id="ARBA00023002"/>
    </source>
</evidence>
<dbReference type="PRINTS" id="PR00458">
    <property type="entry name" value="PEROXIDASE"/>
</dbReference>
<evidence type="ECO:0000256" key="11">
    <source>
        <dbReference type="ARBA" id="ARBA00023157"/>
    </source>
</evidence>
<evidence type="ECO:0000256" key="15">
    <source>
        <dbReference type="PIRSR" id="PIRSR600823-2"/>
    </source>
</evidence>
<dbReference type="InterPro" id="IPR002016">
    <property type="entry name" value="Haem_peroxidase"/>
</dbReference>
<evidence type="ECO:0000256" key="4">
    <source>
        <dbReference type="ARBA" id="ARBA00022525"/>
    </source>
</evidence>
<comment type="function">
    <text evidence="19">Removal of H(2)O(2), oxidation of toxic reductants, biosynthesis and degradation of lignin, suberization, auxin catabolism, response to environmental stresses such as wounding, pathogen attack and oxidative stress.</text>
</comment>
<feature type="binding site" evidence="16">
    <location>
        <position position="66"/>
    </location>
    <ligand>
        <name>Ca(2+)</name>
        <dbReference type="ChEBI" id="CHEBI:29108"/>
        <label>1</label>
    </ligand>
</feature>
<gene>
    <name evidence="21" type="ORF">HU200_050562</name>
</gene>
<feature type="domain" description="Plant heme peroxidase family profile" evidence="20">
    <location>
        <begin position="24"/>
        <end position="325"/>
    </location>
</feature>
<feature type="binding site" evidence="16">
    <location>
        <position position="198"/>
    </location>
    <ligand>
        <name>Ca(2+)</name>
        <dbReference type="ChEBI" id="CHEBI:29108"/>
        <label>2</label>
    </ligand>
</feature>
<dbReference type="InterPro" id="IPR010255">
    <property type="entry name" value="Haem_peroxidase_sf"/>
</dbReference>
<dbReference type="GO" id="GO:0046872">
    <property type="term" value="F:metal ion binding"/>
    <property type="evidence" value="ECO:0007669"/>
    <property type="project" value="UniProtKB-UniRule"/>
</dbReference>
<protein>
    <recommendedName>
        <fullName evidence="19">Peroxidase</fullName>
        <ecNumber evidence="19">1.11.1.7</ecNumber>
    </recommendedName>
</protein>
<dbReference type="PROSITE" id="PS50873">
    <property type="entry name" value="PEROXIDASE_4"/>
    <property type="match status" value="1"/>
</dbReference>
<keyword evidence="22" id="KW-1185">Reference proteome</keyword>
<dbReference type="OrthoDB" id="2113341at2759"/>
<feature type="binding site" evidence="15">
    <location>
        <position position="167"/>
    </location>
    <ligand>
        <name>substrate</name>
    </ligand>
</feature>
<evidence type="ECO:0000256" key="10">
    <source>
        <dbReference type="ARBA" id="ARBA00023004"/>
    </source>
</evidence>
<feature type="active site" description="Proton acceptor" evidence="14">
    <location>
        <position position="65"/>
    </location>
</feature>
<feature type="binding site" evidence="16">
    <location>
        <position position="75"/>
    </location>
    <ligand>
        <name>Ca(2+)</name>
        <dbReference type="ChEBI" id="CHEBI:29108"/>
        <label>1</label>
    </ligand>
</feature>
<feature type="binding site" evidence="16">
    <location>
        <position position="252"/>
    </location>
    <ligand>
        <name>Ca(2+)</name>
        <dbReference type="ChEBI" id="CHEBI:29108"/>
        <label>2</label>
    </ligand>
</feature>
<dbReference type="FunFam" id="1.10.420.10:FF:000006">
    <property type="entry name" value="Peroxidase"/>
    <property type="match status" value="1"/>
</dbReference>